<dbReference type="OrthoDB" id="276546at2759"/>
<comment type="caution">
    <text evidence="5">The sequence shown here is derived from an EMBL/GenBank/DDBJ whole genome shotgun (WGS) entry which is preliminary data.</text>
</comment>
<dbReference type="PANTHER" id="PTHR22893">
    <property type="entry name" value="NADH OXIDOREDUCTASE-RELATED"/>
    <property type="match status" value="1"/>
</dbReference>
<gene>
    <name evidence="5" type="ORF">ACHHYP_06168</name>
</gene>
<evidence type="ECO:0000256" key="2">
    <source>
        <dbReference type="ARBA" id="ARBA00005979"/>
    </source>
</evidence>
<dbReference type="Pfam" id="PF00724">
    <property type="entry name" value="Oxidored_FMN"/>
    <property type="match status" value="1"/>
</dbReference>
<protein>
    <recommendedName>
        <fullName evidence="4">NADH:flavin oxidoreductase/NADH oxidase N-terminal domain-containing protein</fullName>
    </recommendedName>
</protein>
<dbReference type="PANTHER" id="PTHR22893:SF91">
    <property type="entry name" value="NADPH DEHYDROGENASE 2-RELATED"/>
    <property type="match status" value="1"/>
</dbReference>
<dbReference type="Proteomes" id="UP000243579">
    <property type="component" value="Unassembled WGS sequence"/>
</dbReference>
<evidence type="ECO:0000313" key="6">
    <source>
        <dbReference type="Proteomes" id="UP000243579"/>
    </source>
</evidence>
<name>A0A1V9ZN52_ACHHY</name>
<dbReference type="InterPro" id="IPR013785">
    <property type="entry name" value="Aldolase_TIM"/>
</dbReference>
<dbReference type="GO" id="GO:0016628">
    <property type="term" value="F:oxidoreductase activity, acting on the CH-CH group of donors, NAD or NADP as acceptor"/>
    <property type="evidence" value="ECO:0007669"/>
    <property type="project" value="UniProtKB-ARBA"/>
</dbReference>
<dbReference type="EMBL" id="JNBR01000063">
    <property type="protein sequence ID" value="OQR99435.1"/>
    <property type="molecule type" value="Genomic_DNA"/>
</dbReference>
<dbReference type="GO" id="GO:0010181">
    <property type="term" value="F:FMN binding"/>
    <property type="evidence" value="ECO:0007669"/>
    <property type="project" value="InterPro"/>
</dbReference>
<comment type="similarity">
    <text evidence="2">Belongs to the NADH:flavin oxidoreductase/NADH oxidase family.</text>
</comment>
<organism evidence="5 6">
    <name type="scientific">Achlya hypogyna</name>
    <name type="common">Oomycete</name>
    <name type="synonym">Protoachlya hypogyna</name>
    <dbReference type="NCBI Taxonomy" id="1202772"/>
    <lineage>
        <taxon>Eukaryota</taxon>
        <taxon>Sar</taxon>
        <taxon>Stramenopiles</taxon>
        <taxon>Oomycota</taxon>
        <taxon>Saprolegniomycetes</taxon>
        <taxon>Saprolegniales</taxon>
        <taxon>Achlyaceae</taxon>
        <taxon>Achlya</taxon>
    </lineage>
</organism>
<keyword evidence="3" id="KW-0560">Oxidoreductase</keyword>
<proteinExistence type="inferred from homology"/>
<feature type="domain" description="NADH:flavin oxidoreductase/NADH oxidase N-terminal" evidence="4">
    <location>
        <begin position="7"/>
        <end position="334"/>
    </location>
</feature>
<comment type="cofactor">
    <cofactor evidence="1">
        <name>FMN</name>
        <dbReference type="ChEBI" id="CHEBI:58210"/>
    </cofactor>
</comment>
<dbReference type="SUPFAM" id="SSF51395">
    <property type="entry name" value="FMN-linked oxidoreductases"/>
    <property type="match status" value="1"/>
</dbReference>
<dbReference type="FunFam" id="3.20.20.70:FF:000059">
    <property type="entry name" value="N-ethylmaleimide reductase, FMN-linked"/>
    <property type="match status" value="1"/>
</dbReference>
<dbReference type="GO" id="GO:0005829">
    <property type="term" value="C:cytosol"/>
    <property type="evidence" value="ECO:0007669"/>
    <property type="project" value="UniProtKB-ARBA"/>
</dbReference>
<dbReference type="STRING" id="1202772.A0A1V9ZN52"/>
<accession>A0A1V9ZN52</accession>
<evidence type="ECO:0000256" key="3">
    <source>
        <dbReference type="ARBA" id="ARBA00023002"/>
    </source>
</evidence>
<evidence type="ECO:0000313" key="5">
    <source>
        <dbReference type="EMBL" id="OQR99435.1"/>
    </source>
</evidence>
<dbReference type="CDD" id="cd02933">
    <property type="entry name" value="OYE_like_FMN"/>
    <property type="match status" value="1"/>
</dbReference>
<sequence>MSTSSPLLTPFRAGALNLRNRIVMAPLTRGRADPVTHVPTPMMLDHYAQRATAGLIITEGCMIAPDTCTYYGMPGVYSTEQLLAWRTITDAVHARGGAIVCQIWHPGRATHASLNEAADIMGPSAVAAEGVLHTPMGKQPFPTPREMTLDDIANATRLYATAAANCVNIAGFDGVEVHAANGFLIDQFLRDGANQRNDAYGGSFENRSRFLVEVVTAVGAAIGRDRVGVHAAPFNGYFGQSDSRPWDFVRHLAATLNDLEVAFVLLLRRDLTGVVPGDATAAFRAAYRGVLIGNQGYDEAEASATVGSSALDAVAFGAPFIANPDLVARIEKGICWAISNPATYYTQGVEGYNDYPIAA</sequence>
<dbReference type="Gene3D" id="3.20.20.70">
    <property type="entry name" value="Aldolase class I"/>
    <property type="match status" value="1"/>
</dbReference>
<evidence type="ECO:0000256" key="1">
    <source>
        <dbReference type="ARBA" id="ARBA00001917"/>
    </source>
</evidence>
<dbReference type="InterPro" id="IPR045247">
    <property type="entry name" value="Oye-like"/>
</dbReference>
<keyword evidence="6" id="KW-1185">Reference proteome</keyword>
<evidence type="ECO:0000259" key="4">
    <source>
        <dbReference type="Pfam" id="PF00724"/>
    </source>
</evidence>
<reference evidence="5 6" key="1">
    <citation type="journal article" date="2014" name="Genome Biol. Evol.">
        <title>The secreted proteins of Achlya hypogyna and Thraustotheca clavata identify the ancestral oomycete secretome and reveal gene acquisitions by horizontal gene transfer.</title>
        <authorList>
            <person name="Misner I."/>
            <person name="Blouin N."/>
            <person name="Leonard G."/>
            <person name="Richards T.A."/>
            <person name="Lane C.E."/>
        </authorList>
    </citation>
    <scope>NUCLEOTIDE SEQUENCE [LARGE SCALE GENOMIC DNA]</scope>
    <source>
        <strain evidence="5 6">ATCC 48635</strain>
    </source>
</reference>
<dbReference type="AlphaFoldDB" id="A0A1V9ZN52"/>
<dbReference type="InterPro" id="IPR001155">
    <property type="entry name" value="OxRdtase_FMN_N"/>
</dbReference>